<evidence type="ECO:0000256" key="2">
    <source>
        <dbReference type="ARBA" id="ARBA00023125"/>
    </source>
</evidence>
<proteinExistence type="predicted"/>
<dbReference type="InterPro" id="IPR023187">
    <property type="entry name" value="Tscrpt_reg_MarR-type_CS"/>
</dbReference>
<dbReference type="PANTHER" id="PTHR39515:SF2">
    <property type="entry name" value="HTH-TYPE TRANSCRIPTIONAL REGULATOR RV0880"/>
    <property type="match status" value="1"/>
</dbReference>
<dbReference type="InterPro" id="IPR000835">
    <property type="entry name" value="HTH_MarR-typ"/>
</dbReference>
<evidence type="ECO:0000256" key="1">
    <source>
        <dbReference type="ARBA" id="ARBA00023015"/>
    </source>
</evidence>
<dbReference type="EMBL" id="BMMQ01000006">
    <property type="protein sequence ID" value="GGO65117.1"/>
    <property type="molecule type" value="Genomic_DNA"/>
</dbReference>
<dbReference type="Pfam" id="PF12802">
    <property type="entry name" value="MarR_2"/>
    <property type="match status" value="1"/>
</dbReference>
<evidence type="ECO:0000259" key="4">
    <source>
        <dbReference type="PROSITE" id="PS50995"/>
    </source>
</evidence>
<evidence type="ECO:0000313" key="6">
    <source>
        <dbReference type="Proteomes" id="UP000638043"/>
    </source>
</evidence>
<dbReference type="PROSITE" id="PS01117">
    <property type="entry name" value="HTH_MARR_1"/>
    <property type="match status" value="1"/>
</dbReference>
<sequence>MSRSLPEQSTDLRLATFRLARRLRNELTQDAATRLTDAQFGALAVVNRFGPLTLSELAQRERVSAPSMNRTVNALEEAGLVVRAHDGGDRRKRLLAVTPAGAEEVGETMARRDAWLTDRLRELGDDEREVLARAAQLMERFATE</sequence>
<reference evidence="6" key="1">
    <citation type="journal article" date="2019" name="Int. J. Syst. Evol. Microbiol.">
        <title>The Global Catalogue of Microorganisms (GCM) 10K type strain sequencing project: providing services to taxonomists for standard genome sequencing and annotation.</title>
        <authorList>
            <consortium name="The Broad Institute Genomics Platform"/>
            <consortium name="The Broad Institute Genome Sequencing Center for Infectious Disease"/>
            <person name="Wu L."/>
            <person name="Ma J."/>
        </authorList>
    </citation>
    <scope>NUCLEOTIDE SEQUENCE [LARGE SCALE GENOMIC DNA]</scope>
    <source>
        <strain evidence="6">CGMCC 4.7181</strain>
    </source>
</reference>
<organism evidence="5 6">
    <name type="scientific">Microbacterium nanhaiense</name>
    <dbReference type="NCBI Taxonomy" id="1301026"/>
    <lineage>
        <taxon>Bacteria</taxon>
        <taxon>Bacillati</taxon>
        <taxon>Actinomycetota</taxon>
        <taxon>Actinomycetes</taxon>
        <taxon>Micrococcales</taxon>
        <taxon>Microbacteriaceae</taxon>
        <taxon>Microbacterium</taxon>
    </lineage>
</organism>
<dbReference type="PROSITE" id="PS50995">
    <property type="entry name" value="HTH_MARR_2"/>
    <property type="match status" value="1"/>
</dbReference>
<name>A0ABQ2N331_9MICO</name>
<protein>
    <submittedName>
        <fullName evidence="5">MarR family transcriptional regulator</fullName>
    </submittedName>
</protein>
<keyword evidence="1" id="KW-0805">Transcription regulation</keyword>
<dbReference type="InterPro" id="IPR052526">
    <property type="entry name" value="HTH-type_Bedaq_tolerance"/>
</dbReference>
<keyword evidence="2" id="KW-0238">DNA-binding</keyword>
<comment type="caution">
    <text evidence="5">The sequence shown here is derived from an EMBL/GenBank/DDBJ whole genome shotgun (WGS) entry which is preliminary data.</text>
</comment>
<gene>
    <name evidence="5" type="ORF">GCM10010910_21570</name>
</gene>
<dbReference type="PANTHER" id="PTHR39515">
    <property type="entry name" value="CONSERVED PROTEIN"/>
    <property type="match status" value="1"/>
</dbReference>
<evidence type="ECO:0000313" key="5">
    <source>
        <dbReference type="EMBL" id="GGO65117.1"/>
    </source>
</evidence>
<dbReference type="InterPro" id="IPR036388">
    <property type="entry name" value="WH-like_DNA-bd_sf"/>
</dbReference>
<dbReference type="Proteomes" id="UP000638043">
    <property type="component" value="Unassembled WGS sequence"/>
</dbReference>
<dbReference type="SMART" id="SM00347">
    <property type="entry name" value="HTH_MARR"/>
    <property type="match status" value="1"/>
</dbReference>
<dbReference type="PRINTS" id="PR00598">
    <property type="entry name" value="HTHMARR"/>
</dbReference>
<evidence type="ECO:0000256" key="3">
    <source>
        <dbReference type="ARBA" id="ARBA00023163"/>
    </source>
</evidence>
<keyword evidence="6" id="KW-1185">Reference proteome</keyword>
<feature type="domain" description="HTH marR-type" evidence="4">
    <location>
        <begin position="9"/>
        <end position="140"/>
    </location>
</feature>
<dbReference type="SUPFAM" id="SSF46785">
    <property type="entry name" value="Winged helix' DNA-binding domain"/>
    <property type="match status" value="1"/>
</dbReference>
<dbReference type="RefSeq" id="WP_188701755.1">
    <property type="nucleotide sequence ID" value="NZ_BMMQ01000006.1"/>
</dbReference>
<dbReference type="InterPro" id="IPR036390">
    <property type="entry name" value="WH_DNA-bd_sf"/>
</dbReference>
<keyword evidence="3" id="KW-0804">Transcription</keyword>
<accession>A0ABQ2N331</accession>
<dbReference type="Gene3D" id="1.10.10.10">
    <property type="entry name" value="Winged helix-like DNA-binding domain superfamily/Winged helix DNA-binding domain"/>
    <property type="match status" value="1"/>
</dbReference>